<sequence length="62" mass="7023">MVQGKGPGVVVVRKLRPHVREVFLTAFKSKAWEMELRRVSGNLEAPRDIQLGMMEPLHLGRA</sequence>
<reference evidence="2" key="3">
    <citation type="submission" date="2018-08" db="UniProtKB">
        <authorList>
            <consortium name="EnsemblPlants"/>
        </authorList>
    </citation>
    <scope>IDENTIFICATION</scope>
    <source>
        <strain evidence="2">cv. Bd21</strain>
    </source>
</reference>
<dbReference type="EMBL" id="CM000882">
    <property type="protein sequence ID" value="PNT69211.1"/>
    <property type="molecule type" value="Genomic_DNA"/>
</dbReference>
<keyword evidence="3" id="KW-1185">Reference proteome</keyword>
<reference evidence="1 2" key="1">
    <citation type="journal article" date="2010" name="Nature">
        <title>Genome sequencing and analysis of the model grass Brachypodium distachyon.</title>
        <authorList>
            <consortium name="International Brachypodium Initiative"/>
        </authorList>
    </citation>
    <scope>NUCLEOTIDE SEQUENCE [LARGE SCALE GENOMIC DNA]</scope>
    <source>
        <strain evidence="1 2">Bd21</strain>
    </source>
</reference>
<proteinExistence type="predicted"/>
<evidence type="ECO:0000313" key="1">
    <source>
        <dbReference type="EMBL" id="PNT69211.1"/>
    </source>
</evidence>
<organism evidence="1">
    <name type="scientific">Brachypodium distachyon</name>
    <name type="common">Purple false brome</name>
    <name type="synonym">Trachynia distachya</name>
    <dbReference type="NCBI Taxonomy" id="15368"/>
    <lineage>
        <taxon>Eukaryota</taxon>
        <taxon>Viridiplantae</taxon>
        <taxon>Streptophyta</taxon>
        <taxon>Embryophyta</taxon>
        <taxon>Tracheophyta</taxon>
        <taxon>Spermatophyta</taxon>
        <taxon>Magnoliopsida</taxon>
        <taxon>Liliopsida</taxon>
        <taxon>Poales</taxon>
        <taxon>Poaceae</taxon>
        <taxon>BOP clade</taxon>
        <taxon>Pooideae</taxon>
        <taxon>Stipodae</taxon>
        <taxon>Brachypodieae</taxon>
        <taxon>Brachypodium</taxon>
    </lineage>
</organism>
<protein>
    <submittedName>
        <fullName evidence="1 2">Uncharacterized protein</fullName>
    </submittedName>
</protein>
<reference evidence="1" key="2">
    <citation type="submission" date="2017-06" db="EMBL/GenBank/DDBJ databases">
        <title>WGS assembly of Brachypodium distachyon.</title>
        <authorList>
            <consortium name="The International Brachypodium Initiative"/>
            <person name="Lucas S."/>
            <person name="Harmon-Smith M."/>
            <person name="Lail K."/>
            <person name="Tice H."/>
            <person name="Grimwood J."/>
            <person name="Bruce D."/>
            <person name="Barry K."/>
            <person name="Shu S."/>
            <person name="Lindquist E."/>
            <person name="Wang M."/>
            <person name="Pitluck S."/>
            <person name="Vogel J.P."/>
            <person name="Garvin D.F."/>
            <person name="Mockler T.C."/>
            <person name="Schmutz J."/>
            <person name="Rokhsar D."/>
            <person name="Bevan M.W."/>
        </authorList>
    </citation>
    <scope>NUCLEOTIDE SEQUENCE</scope>
    <source>
        <strain evidence="1">Bd21</strain>
    </source>
</reference>
<evidence type="ECO:0000313" key="2">
    <source>
        <dbReference type="EnsemblPlants" id="PNT69211"/>
    </source>
</evidence>
<dbReference type="EnsemblPlants" id="PNT69211">
    <property type="protein sequence ID" value="PNT69211"/>
    <property type="gene ID" value="BRADI_3g51394v3"/>
</dbReference>
<accession>A0A2K2D4K6</accession>
<evidence type="ECO:0000313" key="3">
    <source>
        <dbReference type="Proteomes" id="UP000008810"/>
    </source>
</evidence>
<gene>
    <name evidence="1" type="ORF">BRADI_3g51394v3</name>
</gene>
<dbReference type="Gramene" id="PNT69211">
    <property type="protein sequence ID" value="PNT69211"/>
    <property type="gene ID" value="BRADI_3g51394v3"/>
</dbReference>
<dbReference type="Proteomes" id="UP000008810">
    <property type="component" value="Chromosome 3"/>
</dbReference>
<dbReference type="AlphaFoldDB" id="A0A2K2D4K6"/>
<dbReference type="InParanoid" id="A0A2K2D4K6"/>
<name>A0A2K2D4K6_BRADI</name>